<keyword evidence="2" id="KW-1185">Reference proteome</keyword>
<evidence type="ECO:0000313" key="2">
    <source>
        <dbReference type="Proteomes" id="UP000004221"/>
    </source>
</evidence>
<gene>
    <name evidence="1" type="ORF">NITHO_2510015</name>
</gene>
<dbReference type="InterPro" id="IPR009363">
    <property type="entry name" value="Phage_Mu_Gp16"/>
</dbReference>
<dbReference type="EMBL" id="CAGS01000170">
    <property type="protein sequence ID" value="CCF83617.1"/>
    <property type="molecule type" value="Genomic_DNA"/>
</dbReference>
<organism evidence="1 2">
    <name type="scientific">Nitrolancea hollandica Lb</name>
    <dbReference type="NCBI Taxonomy" id="1129897"/>
    <lineage>
        <taxon>Bacteria</taxon>
        <taxon>Pseudomonadati</taxon>
        <taxon>Thermomicrobiota</taxon>
        <taxon>Thermomicrobia</taxon>
        <taxon>Sphaerobacterales</taxon>
        <taxon>Sphaerobacterineae</taxon>
        <taxon>Sphaerobacteraceae</taxon>
        <taxon>Nitrolancea</taxon>
    </lineage>
</organism>
<dbReference type="AlphaFoldDB" id="I4EG05"/>
<evidence type="ECO:0008006" key="3">
    <source>
        <dbReference type="Google" id="ProtNLM"/>
    </source>
</evidence>
<name>I4EG05_9BACT</name>
<dbReference type="InterPro" id="IPR018330">
    <property type="entry name" value="RecT_fam"/>
</dbReference>
<dbReference type="GO" id="GO:0006259">
    <property type="term" value="P:DNA metabolic process"/>
    <property type="evidence" value="ECO:0007669"/>
    <property type="project" value="InterPro"/>
</dbReference>
<dbReference type="Pfam" id="PF06252">
    <property type="entry name" value="GemA"/>
    <property type="match status" value="1"/>
</dbReference>
<comment type="caution">
    <text evidence="1">The sequence shown here is derived from an EMBL/GenBank/DDBJ whole genome shotgun (WGS) entry which is preliminary data.</text>
</comment>
<proteinExistence type="predicted"/>
<dbReference type="OrthoDB" id="7889018at2"/>
<dbReference type="Proteomes" id="UP000004221">
    <property type="component" value="Unassembled WGS sequence"/>
</dbReference>
<dbReference type="GO" id="GO:0003677">
    <property type="term" value="F:DNA binding"/>
    <property type="evidence" value="ECO:0007669"/>
    <property type="project" value="InterPro"/>
</dbReference>
<dbReference type="Pfam" id="PF03837">
    <property type="entry name" value="RecT"/>
    <property type="match status" value="1"/>
</dbReference>
<reference evidence="1 2" key="1">
    <citation type="journal article" date="2012" name="ISME J.">
        <title>Nitrification expanded: discovery, physiology and genomics of a nitrite-oxidizing bacterium from the phylum Chloroflexi.</title>
        <authorList>
            <person name="Sorokin D.Y."/>
            <person name="Lucker S."/>
            <person name="Vejmelkova D."/>
            <person name="Kostrikina N.A."/>
            <person name="Kleerebezem R."/>
            <person name="Rijpstra W.I."/>
            <person name="Damste J.S."/>
            <person name="Le Paslier D."/>
            <person name="Muyzer G."/>
            <person name="Wagner M."/>
            <person name="van Loosdrecht M.C."/>
            <person name="Daims H."/>
        </authorList>
    </citation>
    <scope>NUCLEOTIDE SEQUENCE [LARGE SCALE GENOMIC DNA]</scope>
    <source>
        <strain evidence="2">none</strain>
    </source>
</reference>
<evidence type="ECO:0000313" key="1">
    <source>
        <dbReference type="EMBL" id="CCF83617.1"/>
    </source>
</evidence>
<dbReference type="RefSeq" id="WP_008477069.1">
    <property type="nucleotide sequence ID" value="NZ_CAGS01000170.1"/>
</dbReference>
<sequence>MADNNHALAIVPDSNEVKSLAKRLVPQFPSDCNAEQAADVARVAVAYGLDPFLGELIPYKGKPYLTFDGRIRIADNHPAYDGYDHGPVLGDERTAFMPQNGEVIWKCTVYRRDRSRPTVAYGRAGGDKETNPIAKKDPVTMAQKRAIHRALRAAFPVPIPGGDDDPVTPAQLKAIHATDSEQGITVTERHEVLEATFGVGSSKDLTAAQAGAYLDERAAQKPAMEQPAIEVTARPATPPQEPTDPPVGALLSARQQRRIYELRDELGKQTAELNAAIQELYKVDSIEGLSEAQASRFIRSLQRSAEKARQQQADDVIDAELADIPF</sequence>
<accession>I4EG05</accession>
<protein>
    <recommendedName>
        <fullName evidence="3">Phage recombination protein Bet</fullName>
    </recommendedName>
</protein>